<proteinExistence type="predicted"/>
<dbReference type="AlphaFoldDB" id="J3NE64"/>
<dbReference type="HOGENOM" id="CLU_182532_0_0_1"/>
<reference evidence="1" key="1">
    <citation type="journal article" date="2013" name="Nat. Commun.">
        <title>Whole-genome sequencing of Oryza brachyantha reveals mechanisms underlying Oryza genome evolution.</title>
        <authorList>
            <person name="Chen J."/>
            <person name="Huang Q."/>
            <person name="Gao D."/>
            <person name="Wang J."/>
            <person name="Lang Y."/>
            <person name="Liu T."/>
            <person name="Li B."/>
            <person name="Bai Z."/>
            <person name="Luis Goicoechea J."/>
            <person name="Liang C."/>
            <person name="Chen C."/>
            <person name="Zhang W."/>
            <person name="Sun S."/>
            <person name="Liao Y."/>
            <person name="Zhang X."/>
            <person name="Yang L."/>
            <person name="Song C."/>
            <person name="Wang M."/>
            <person name="Shi J."/>
            <person name="Liu G."/>
            <person name="Liu J."/>
            <person name="Zhou H."/>
            <person name="Zhou W."/>
            <person name="Yu Q."/>
            <person name="An N."/>
            <person name="Chen Y."/>
            <person name="Cai Q."/>
            <person name="Wang B."/>
            <person name="Liu B."/>
            <person name="Min J."/>
            <person name="Huang Y."/>
            <person name="Wu H."/>
            <person name="Li Z."/>
            <person name="Zhang Y."/>
            <person name="Yin Y."/>
            <person name="Song W."/>
            <person name="Jiang J."/>
            <person name="Jackson S.A."/>
            <person name="Wing R.A."/>
            <person name="Wang J."/>
            <person name="Chen M."/>
        </authorList>
    </citation>
    <scope>NUCLEOTIDE SEQUENCE [LARGE SCALE GENOMIC DNA]</scope>
    <source>
        <strain evidence="1">cv. IRGC 101232</strain>
    </source>
</reference>
<evidence type="ECO:0000313" key="2">
    <source>
        <dbReference type="Proteomes" id="UP000006038"/>
    </source>
</evidence>
<dbReference type="OMA" id="LLHHTIC"/>
<organism evidence="1">
    <name type="scientific">Oryza brachyantha</name>
    <name type="common">malo sina</name>
    <dbReference type="NCBI Taxonomy" id="4533"/>
    <lineage>
        <taxon>Eukaryota</taxon>
        <taxon>Viridiplantae</taxon>
        <taxon>Streptophyta</taxon>
        <taxon>Embryophyta</taxon>
        <taxon>Tracheophyta</taxon>
        <taxon>Spermatophyta</taxon>
        <taxon>Magnoliopsida</taxon>
        <taxon>Liliopsida</taxon>
        <taxon>Poales</taxon>
        <taxon>Poaceae</taxon>
        <taxon>BOP clade</taxon>
        <taxon>Oryzoideae</taxon>
        <taxon>Oryzeae</taxon>
        <taxon>Oryzinae</taxon>
        <taxon>Oryza</taxon>
    </lineage>
</organism>
<reference evidence="1" key="2">
    <citation type="submission" date="2013-04" db="UniProtKB">
        <authorList>
            <consortium name="EnsemblPlants"/>
        </authorList>
    </citation>
    <scope>IDENTIFICATION</scope>
</reference>
<dbReference type="Proteomes" id="UP000006038">
    <property type="component" value="Chromosome 12"/>
</dbReference>
<keyword evidence="2" id="KW-1185">Reference proteome</keyword>
<accession>J3NE64</accession>
<dbReference type="EnsemblPlants" id="OB12G22720.1">
    <property type="protein sequence ID" value="OB12G22720.1"/>
    <property type="gene ID" value="OB12G22720"/>
</dbReference>
<sequence>MERHGADALLQLRHRQACLPPKVMLLRHIILMDLDPQHSQLWYRQRECELLVPHWYPLILDCLSLLHHTICPYSSDPHLNICICIHHSHYSFTFYLAT</sequence>
<protein>
    <submittedName>
        <fullName evidence="1">Uncharacterized protein</fullName>
    </submittedName>
</protein>
<evidence type="ECO:0000313" key="1">
    <source>
        <dbReference type="EnsemblPlants" id="OB12G22720.1"/>
    </source>
</evidence>
<name>J3NE64_ORYBR</name>
<dbReference type="Gramene" id="OB12G22720.1">
    <property type="protein sequence ID" value="OB12G22720.1"/>
    <property type="gene ID" value="OB12G22720"/>
</dbReference>